<gene>
    <name evidence="2" type="ORF">CGE01nite_25620</name>
</gene>
<keyword evidence="3" id="KW-1185">Reference proteome</keyword>
<comment type="caution">
    <text evidence="2">The sequence shown here is derived from an EMBL/GenBank/DDBJ whole genome shotgun (WGS) entry which is preliminary data.</text>
</comment>
<dbReference type="InterPro" id="IPR036890">
    <property type="entry name" value="HATPase_C_sf"/>
</dbReference>
<accession>A0A4Y3KLL2</accession>
<dbReference type="SUPFAM" id="SSF55874">
    <property type="entry name" value="ATPase domain of HSP90 chaperone/DNA topoisomerase II/histidine kinase"/>
    <property type="match status" value="1"/>
</dbReference>
<evidence type="ECO:0008006" key="4">
    <source>
        <dbReference type="Google" id="ProtNLM"/>
    </source>
</evidence>
<protein>
    <recommendedName>
        <fullName evidence="4">ATP-binding protein</fullName>
    </recommendedName>
</protein>
<organism evidence="2 3">
    <name type="scientific">Cellulomonas gelida</name>
    <dbReference type="NCBI Taxonomy" id="1712"/>
    <lineage>
        <taxon>Bacteria</taxon>
        <taxon>Bacillati</taxon>
        <taxon>Actinomycetota</taxon>
        <taxon>Actinomycetes</taxon>
        <taxon>Micrococcales</taxon>
        <taxon>Cellulomonadaceae</taxon>
        <taxon>Cellulomonas</taxon>
    </lineage>
</organism>
<name>A0A4Y3KLL2_9CELL</name>
<sequence>MTQDQFGTAALRAAALTAWRSSPARLREDANVEEDHARGYYRDRVVVELAQNAADAAVRAGVPGRLLLRLARTDEGTTLVAANTGAPLDDAGVAALSSMRASAKRDHGGPGVVGRYGVGFAAVRAVSDEISVVSATGAVRFSLADTAQELADVAERVPALAQEVVRRDGSLPALRLPFAAEGRPPEGFDTAVVLVLRDEVAADEVRSLLHAVDDALLLALPGLTEVVVEDETSDGGPRRVADVASRWFVATSAGDVPRDLLTDRPVEEREATRWRVTWALPRRTVEPGGRAPDPFSDEAAGVPARARVVHAPTPTDEPLDLPALLVATLPLDPTRRRVAAGRLTDALLRHAADAYATLAEQLASAGHDPLTLVPTTLPTGTLDAALRPLLVDRLAAAPILTPATTPPATQPLLRSAAGVAGVSAGSVGEDGASQGLLRSAAGVAGASAGSVGDGLVSGGAAPDRFVVPRRAVAVAGGGGAEALAVLGRQVGALVVVPPGRDAHARLLGVDVRPLAELVEELAAPADDEGWPALYGALESLAAADPAGLESLANLPVPLADGRVVRGARGTVVLDDALAGLVRPVVGTLARWGVRVVDPVAAHPLLERLGARAPDVVGLLRLAPVREAVLAWDEDDEPDEPDLTTTVLTLVAAHLPPRDPARWSATTEAAHALPGDVREWLALLPVGAATGERAPADGLVLPGSPAHRLLDERVLTAVSAEEVDRWGAATLVAAGVREVLVTVTVPDVVTEEEQDEDAPGALTAQALDGWAEYVEHLADELGAGAYLGDLTAVADLDAVANEAWPQVLELVAGEPALRRALLEEVRSDRGAVAESYTAWWLRERSPLGLGAPFAVADDGPLRALLPAAPRDVAHLDVQVLRALGGVAEPHDLTPHAWTDLLDSWPTSTVLDVRAATAVWRHAAPSQAPERVPALVGPGRVIVVPAHDAAVAPCPMWWQRTDVAALVPAHGHDEALRLSRELDLPRVSELAPGVVTREDGVDAPVPPQVHDVLPGAPRLWCEHEDLRVDHVQVEWWVDEVAGEPRLHATTLAGLAAALAQWSGRWGLRHLLELALADPERAGELALDAAFEQPPGTGDAAEPAAQPATEVSRPTSSAGA</sequence>
<evidence type="ECO:0000313" key="2">
    <source>
        <dbReference type="EMBL" id="GEA85311.1"/>
    </source>
</evidence>
<dbReference type="AlphaFoldDB" id="A0A4Y3KLL2"/>
<dbReference type="NCBIfam" id="NF047352">
    <property type="entry name" value="P_loop_sacsin"/>
    <property type="match status" value="1"/>
</dbReference>
<evidence type="ECO:0000256" key="1">
    <source>
        <dbReference type="SAM" id="MobiDB-lite"/>
    </source>
</evidence>
<dbReference type="Proteomes" id="UP000320461">
    <property type="component" value="Unassembled WGS sequence"/>
</dbReference>
<proteinExistence type="predicted"/>
<evidence type="ECO:0000313" key="3">
    <source>
        <dbReference type="Proteomes" id="UP000320461"/>
    </source>
</evidence>
<feature type="region of interest" description="Disordered" evidence="1">
    <location>
        <begin position="1088"/>
        <end position="1117"/>
    </location>
</feature>
<dbReference type="EMBL" id="BJLQ01000031">
    <property type="protein sequence ID" value="GEA85311.1"/>
    <property type="molecule type" value="Genomic_DNA"/>
</dbReference>
<reference evidence="2 3" key="1">
    <citation type="submission" date="2019-06" db="EMBL/GenBank/DDBJ databases">
        <title>Whole genome shotgun sequence of Cellulomonas gelida NBRC 3748.</title>
        <authorList>
            <person name="Hosoyama A."/>
            <person name="Uohara A."/>
            <person name="Ohji S."/>
            <person name="Ichikawa N."/>
        </authorList>
    </citation>
    <scope>NUCLEOTIDE SEQUENCE [LARGE SCALE GENOMIC DNA]</scope>
    <source>
        <strain evidence="2 3">NBRC 3748</strain>
    </source>
</reference>
<dbReference type="RefSeq" id="WP_174773459.1">
    <property type="nucleotide sequence ID" value="NZ_BJLQ01000031.1"/>
</dbReference>